<keyword evidence="5 7" id="KW-1133">Transmembrane helix</keyword>
<evidence type="ECO:0000313" key="8">
    <source>
        <dbReference type="EMBL" id="MBM7615709.1"/>
    </source>
</evidence>
<feature type="transmembrane region" description="Helical" evidence="7">
    <location>
        <begin position="322"/>
        <end position="342"/>
    </location>
</feature>
<keyword evidence="9" id="KW-1185">Reference proteome</keyword>
<feature type="transmembrane region" description="Helical" evidence="7">
    <location>
        <begin position="33"/>
        <end position="51"/>
    </location>
</feature>
<sequence length="345" mass="37129">MSFIKKNALGILVAMALAFLSRAISDSLPYHVIGAGVFALLLGMLLNPLLSKYEGFQSGFSYTSKKILRLAIILMGFSLSFTQVLQVGKFSLIVMVFTLFTAFGGGYLFGRLFKMDWRLSSLISAGTGICGGSAIAALAPVIDAEDSQIAYGISATFIFDVLMVVLFPIMGRYFGMSDLGYGLWTGTAVNDTSSVVAAGYAFSNAAGNFSVIVKLTRTLSIVPVVLAFSYINQRIVKKELEMLAGGDAVATERKKVDIQKIFPWFIIAFLGAVTIKSTGVVPMEISKSLSTFSKFLMVMALGSIGLKTNFSKLAKSGFKPMLHGFIISTLVVVVSYMVQMLLGQI</sequence>
<comment type="caution">
    <text evidence="8">The sequence shown here is derived from an EMBL/GenBank/DDBJ whole genome shotgun (WGS) entry which is preliminary data.</text>
</comment>
<evidence type="ECO:0000256" key="1">
    <source>
        <dbReference type="ARBA" id="ARBA00004651"/>
    </source>
</evidence>
<proteinExistence type="inferred from homology"/>
<feature type="transmembrane region" description="Helical" evidence="7">
    <location>
        <begin position="67"/>
        <end position="84"/>
    </location>
</feature>
<evidence type="ECO:0000256" key="4">
    <source>
        <dbReference type="ARBA" id="ARBA00022692"/>
    </source>
</evidence>
<comment type="similarity">
    <text evidence="2">Belongs to the UPF0324 family.</text>
</comment>
<feature type="transmembrane region" description="Helical" evidence="7">
    <location>
        <begin position="122"/>
        <end position="142"/>
    </location>
</feature>
<evidence type="ECO:0000256" key="5">
    <source>
        <dbReference type="ARBA" id="ARBA00022989"/>
    </source>
</evidence>
<name>A0ABS2NRW4_9FIRM</name>
<gene>
    <name evidence="8" type="ORF">JOC73_002283</name>
</gene>
<protein>
    <submittedName>
        <fullName evidence="8">Integral membrane protein (TIGR00698 family)</fullName>
    </submittedName>
</protein>
<dbReference type="PANTHER" id="PTHR30106:SF1">
    <property type="entry name" value="UPF0324 MEMBRANE PROTEIN FN0533"/>
    <property type="match status" value="1"/>
</dbReference>
<evidence type="ECO:0000256" key="3">
    <source>
        <dbReference type="ARBA" id="ARBA00022475"/>
    </source>
</evidence>
<accession>A0ABS2NRW4</accession>
<feature type="transmembrane region" description="Helical" evidence="7">
    <location>
        <begin position="90"/>
        <end position="110"/>
    </location>
</feature>
<dbReference type="RefSeq" id="WP_204403217.1">
    <property type="nucleotide sequence ID" value="NZ_JAFBEE010000016.1"/>
</dbReference>
<feature type="transmembrane region" description="Helical" evidence="7">
    <location>
        <begin position="148"/>
        <end position="169"/>
    </location>
</feature>
<keyword evidence="3" id="KW-1003">Cell membrane</keyword>
<feature type="transmembrane region" description="Helical" evidence="7">
    <location>
        <begin position="261"/>
        <end position="280"/>
    </location>
</feature>
<keyword evidence="6 7" id="KW-0472">Membrane</keyword>
<evidence type="ECO:0000256" key="7">
    <source>
        <dbReference type="SAM" id="Phobius"/>
    </source>
</evidence>
<evidence type="ECO:0000256" key="2">
    <source>
        <dbReference type="ARBA" id="ARBA00007977"/>
    </source>
</evidence>
<keyword evidence="4 7" id="KW-0812">Transmembrane</keyword>
<dbReference type="EMBL" id="JAFBEE010000016">
    <property type="protein sequence ID" value="MBM7615709.1"/>
    <property type="molecule type" value="Genomic_DNA"/>
</dbReference>
<dbReference type="Pfam" id="PF03601">
    <property type="entry name" value="Cons_hypoth698"/>
    <property type="match status" value="1"/>
</dbReference>
<evidence type="ECO:0000256" key="6">
    <source>
        <dbReference type="ARBA" id="ARBA00023136"/>
    </source>
</evidence>
<reference evidence="8 9" key="1">
    <citation type="submission" date="2021-01" db="EMBL/GenBank/DDBJ databases">
        <title>Genomic Encyclopedia of Type Strains, Phase IV (KMG-IV): sequencing the most valuable type-strain genomes for metagenomic binning, comparative biology and taxonomic classification.</title>
        <authorList>
            <person name="Goeker M."/>
        </authorList>
    </citation>
    <scope>NUCLEOTIDE SEQUENCE [LARGE SCALE GENOMIC DNA]</scope>
    <source>
        <strain evidence="8 9">DSM 25890</strain>
    </source>
</reference>
<evidence type="ECO:0000313" key="9">
    <source>
        <dbReference type="Proteomes" id="UP001314796"/>
    </source>
</evidence>
<organism evidence="8 9">
    <name type="scientific">Alkaliphilus hydrothermalis</name>
    <dbReference type="NCBI Taxonomy" id="1482730"/>
    <lineage>
        <taxon>Bacteria</taxon>
        <taxon>Bacillati</taxon>
        <taxon>Bacillota</taxon>
        <taxon>Clostridia</taxon>
        <taxon>Peptostreptococcales</taxon>
        <taxon>Natronincolaceae</taxon>
        <taxon>Alkaliphilus</taxon>
    </lineage>
</organism>
<dbReference type="InterPro" id="IPR018383">
    <property type="entry name" value="UPF0324_pro"/>
</dbReference>
<dbReference type="PANTHER" id="PTHR30106">
    <property type="entry name" value="INNER MEMBRANE PROTEIN YEIH-RELATED"/>
    <property type="match status" value="1"/>
</dbReference>
<comment type="subcellular location">
    <subcellularLocation>
        <location evidence="1">Cell membrane</location>
        <topology evidence="1">Multi-pass membrane protein</topology>
    </subcellularLocation>
</comment>
<dbReference type="Proteomes" id="UP001314796">
    <property type="component" value="Unassembled WGS sequence"/>
</dbReference>